<organism evidence="18 19">
    <name type="scientific">Candidatus Roizmanbacteria bacterium RIFCSPLOWO2_01_FULL_37_16</name>
    <dbReference type="NCBI Taxonomy" id="1802058"/>
    <lineage>
        <taxon>Bacteria</taxon>
        <taxon>Candidatus Roizmaniibacteriota</taxon>
    </lineage>
</organism>
<keyword evidence="7" id="KW-0547">Nucleotide-binding</keyword>
<evidence type="ECO:0000256" key="5">
    <source>
        <dbReference type="ARBA" id="ARBA00022598"/>
    </source>
</evidence>
<evidence type="ECO:0000256" key="9">
    <source>
        <dbReference type="ARBA" id="ARBA00022960"/>
    </source>
</evidence>
<dbReference type="Proteomes" id="UP000178040">
    <property type="component" value="Unassembled WGS sequence"/>
</dbReference>
<dbReference type="GO" id="GO:0005524">
    <property type="term" value="F:ATP binding"/>
    <property type="evidence" value="ECO:0007669"/>
    <property type="project" value="UniProtKB-KW"/>
</dbReference>
<dbReference type="SUPFAM" id="SSF53244">
    <property type="entry name" value="MurD-like peptide ligases, peptide-binding domain"/>
    <property type="match status" value="1"/>
</dbReference>
<evidence type="ECO:0000256" key="8">
    <source>
        <dbReference type="ARBA" id="ARBA00022840"/>
    </source>
</evidence>
<feature type="domain" description="Mur ligase N-terminal catalytic" evidence="15">
    <location>
        <begin position="8"/>
        <end position="108"/>
    </location>
</feature>
<evidence type="ECO:0000259" key="15">
    <source>
        <dbReference type="Pfam" id="PF01225"/>
    </source>
</evidence>
<protein>
    <recommendedName>
        <fullName evidence="3 14">UDP-N-acetylmuramate--L-alanine ligase</fullName>
        <ecNumber evidence="3 14">6.3.2.8</ecNumber>
    </recommendedName>
</protein>
<dbReference type="Gene3D" id="3.40.50.720">
    <property type="entry name" value="NAD(P)-binding Rossmann-like Domain"/>
    <property type="match status" value="1"/>
</dbReference>
<dbReference type="Pfam" id="PF01225">
    <property type="entry name" value="Mur_ligase"/>
    <property type="match status" value="1"/>
</dbReference>
<dbReference type="SUPFAM" id="SSF51984">
    <property type="entry name" value="MurCD N-terminal domain"/>
    <property type="match status" value="1"/>
</dbReference>
<keyword evidence="5 18" id="KW-0436">Ligase</keyword>
<dbReference type="GO" id="GO:0071555">
    <property type="term" value="P:cell wall organization"/>
    <property type="evidence" value="ECO:0007669"/>
    <property type="project" value="UniProtKB-KW"/>
</dbReference>
<dbReference type="AlphaFoldDB" id="A0A1F7IIV6"/>
<keyword evidence="4" id="KW-0963">Cytoplasm</keyword>
<gene>
    <name evidence="18" type="ORF">A3B40_02115</name>
</gene>
<keyword evidence="11" id="KW-0131">Cell cycle</keyword>
<evidence type="ECO:0000259" key="16">
    <source>
        <dbReference type="Pfam" id="PF02875"/>
    </source>
</evidence>
<dbReference type="InterPro" id="IPR050061">
    <property type="entry name" value="MurCDEF_pg_biosynth"/>
</dbReference>
<comment type="pathway">
    <text evidence="2">Cell wall biogenesis; peptidoglycan biosynthesis.</text>
</comment>
<evidence type="ECO:0000256" key="2">
    <source>
        <dbReference type="ARBA" id="ARBA00004752"/>
    </source>
</evidence>
<dbReference type="SUPFAM" id="SSF53623">
    <property type="entry name" value="MurD-like peptide ligases, catalytic domain"/>
    <property type="match status" value="1"/>
</dbReference>
<feature type="domain" description="Mur ligase central" evidence="17">
    <location>
        <begin position="114"/>
        <end position="297"/>
    </location>
</feature>
<dbReference type="InterPro" id="IPR000713">
    <property type="entry name" value="Mur_ligase_N"/>
</dbReference>
<evidence type="ECO:0000256" key="1">
    <source>
        <dbReference type="ARBA" id="ARBA00004496"/>
    </source>
</evidence>
<evidence type="ECO:0000256" key="4">
    <source>
        <dbReference type="ARBA" id="ARBA00022490"/>
    </source>
</evidence>
<dbReference type="PANTHER" id="PTHR43445:SF3">
    <property type="entry name" value="UDP-N-ACETYLMURAMATE--L-ALANINE LIGASE"/>
    <property type="match status" value="1"/>
</dbReference>
<dbReference type="GO" id="GO:0051301">
    <property type="term" value="P:cell division"/>
    <property type="evidence" value="ECO:0007669"/>
    <property type="project" value="UniProtKB-KW"/>
</dbReference>
<keyword evidence="6" id="KW-0132">Cell division</keyword>
<dbReference type="GO" id="GO:0005737">
    <property type="term" value="C:cytoplasm"/>
    <property type="evidence" value="ECO:0007669"/>
    <property type="project" value="UniProtKB-SubCell"/>
</dbReference>
<evidence type="ECO:0000256" key="6">
    <source>
        <dbReference type="ARBA" id="ARBA00022618"/>
    </source>
</evidence>
<dbReference type="Pfam" id="PF08245">
    <property type="entry name" value="Mur_ligase_M"/>
    <property type="match status" value="1"/>
</dbReference>
<dbReference type="InterPro" id="IPR004101">
    <property type="entry name" value="Mur_ligase_C"/>
</dbReference>
<comment type="caution">
    <text evidence="18">The sequence shown here is derived from an EMBL/GenBank/DDBJ whole genome shotgun (WGS) entry which is preliminary data.</text>
</comment>
<evidence type="ECO:0000256" key="3">
    <source>
        <dbReference type="ARBA" id="ARBA00012211"/>
    </source>
</evidence>
<dbReference type="Gene3D" id="3.90.190.20">
    <property type="entry name" value="Mur ligase, C-terminal domain"/>
    <property type="match status" value="1"/>
</dbReference>
<proteinExistence type="predicted"/>
<dbReference type="InterPro" id="IPR013221">
    <property type="entry name" value="Mur_ligase_cen"/>
</dbReference>
<reference evidence="18 19" key="1">
    <citation type="journal article" date="2016" name="Nat. Commun.">
        <title>Thousands of microbial genomes shed light on interconnected biogeochemical processes in an aquifer system.</title>
        <authorList>
            <person name="Anantharaman K."/>
            <person name="Brown C.T."/>
            <person name="Hug L.A."/>
            <person name="Sharon I."/>
            <person name="Castelle C.J."/>
            <person name="Probst A.J."/>
            <person name="Thomas B.C."/>
            <person name="Singh A."/>
            <person name="Wilkins M.J."/>
            <person name="Karaoz U."/>
            <person name="Brodie E.L."/>
            <person name="Williams K.H."/>
            <person name="Hubbard S.S."/>
            <person name="Banfield J.F."/>
        </authorList>
    </citation>
    <scope>NUCLEOTIDE SEQUENCE [LARGE SCALE GENOMIC DNA]</scope>
</reference>
<dbReference type="GO" id="GO:0008360">
    <property type="term" value="P:regulation of cell shape"/>
    <property type="evidence" value="ECO:0007669"/>
    <property type="project" value="UniProtKB-KW"/>
</dbReference>
<evidence type="ECO:0000256" key="12">
    <source>
        <dbReference type="ARBA" id="ARBA00023316"/>
    </source>
</evidence>
<comment type="subcellular location">
    <subcellularLocation>
        <location evidence="1">Cytoplasm</location>
    </subcellularLocation>
</comment>
<accession>A0A1F7IIV6</accession>
<dbReference type="EMBL" id="MGAI01000057">
    <property type="protein sequence ID" value="OGK43264.1"/>
    <property type="molecule type" value="Genomic_DNA"/>
</dbReference>
<dbReference type="UniPathway" id="UPA00219"/>
<evidence type="ECO:0000256" key="13">
    <source>
        <dbReference type="ARBA" id="ARBA00047833"/>
    </source>
</evidence>
<keyword evidence="12" id="KW-0961">Cell wall biogenesis/degradation</keyword>
<dbReference type="Gene3D" id="3.40.1190.10">
    <property type="entry name" value="Mur-like, catalytic domain"/>
    <property type="match status" value="1"/>
</dbReference>
<dbReference type="PANTHER" id="PTHR43445">
    <property type="entry name" value="UDP-N-ACETYLMURAMATE--L-ALANINE LIGASE-RELATED"/>
    <property type="match status" value="1"/>
</dbReference>
<dbReference type="GO" id="GO:0008763">
    <property type="term" value="F:UDP-N-acetylmuramate-L-alanine ligase activity"/>
    <property type="evidence" value="ECO:0007669"/>
    <property type="project" value="UniProtKB-UniRule"/>
</dbReference>
<feature type="domain" description="Mur ligase C-terminal" evidence="16">
    <location>
        <begin position="320"/>
        <end position="449"/>
    </location>
</feature>
<evidence type="ECO:0000256" key="14">
    <source>
        <dbReference type="NCBIfam" id="TIGR01082"/>
    </source>
</evidence>
<dbReference type="InterPro" id="IPR036565">
    <property type="entry name" value="Mur-like_cat_sf"/>
</dbReference>
<keyword evidence="10" id="KW-0573">Peptidoglycan synthesis</keyword>
<dbReference type="EC" id="6.3.2.8" evidence="3 14"/>
<evidence type="ECO:0000256" key="10">
    <source>
        <dbReference type="ARBA" id="ARBA00022984"/>
    </source>
</evidence>
<dbReference type="InterPro" id="IPR036615">
    <property type="entry name" value="Mur_ligase_C_dom_sf"/>
</dbReference>
<comment type="catalytic activity">
    <reaction evidence="13">
        <text>UDP-N-acetyl-alpha-D-muramate + L-alanine + ATP = UDP-N-acetyl-alpha-D-muramoyl-L-alanine + ADP + phosphate + H(+)</text>
        <dbReference type="Rhea" id="RHEA:23372"/>
        <dbReference type="ChEBI" id="CHEBI:15378"/>
        <dbReference type="ChEBI" id="CHEBI:30616"/>
        <dbReference type="ChEBI" id="CHEBI:43474"/>
        <dbReference type="ChEBI" id="CHEBI:57972"/>
        <dbReference type="ChEBI" id="CHEBI:70757"/>
        <dbReference type="ChEBI" id="CHEBI:83898"/>
        <dbReference type="ChEBI" id="CHEBI:456216"/>
        <dbReference type="EC" id="6.3.2.8"/>
    </reaction>
</comment>
<evidence type="ECO:0000256" key="11">
    <source>
        <dbReference type="ARBA" id="ARBA00023306"/>
    </source>
</evidence>
<dbReference type="GO" id="GO:0009252">
    <property type="term" value="P:peptidoglycan biosynthetic process"/>
    <property type="evidence" value="ECO:0007669"/>
    <property type="project" value="UniProtKB-UniRule"/>
</dbReference>
<dbReference type="NCBIfam" id="TIGR01082">
    <property type="entry name" value="murC"/>
    <property type="match status" value="1"/>
</dbReference>
<keyword evidence="8" id="KW-0067">ATP-binding</keyword>
<evidence type="ECO:0000313" key="19">
    <source>
        <dbReference type="Proteomes" id="UP000178040"/>
    </source>
</evidence>
<evidence type="ECO:0000259" key="17">
    <source>
        <dbReference type="Pfam" id="PF08245"/>
    </source>
</evidence>
<evidence type="ECO:0000256" key="7">
    <source>
        <dbReference type="ARBA" id="ARBA00022741"/>
    </source>
</evidence>
<name>A0A1F7IIV6_9BACT</name>
<evidence type="ECO:0000313" key="18">
    <source>
        <dbReference type="EMBL" id="OGK43264.1"/>
    </source>
</evidence>
<dbReference type="Pfam" id="PF02875">
    <property type="entry name" value="Mur_ligase_C"/>
    <property type="match status" value="1"/>
</dbReference>
<sequence length="465" mass="52511">MIIQAKKIFFLGIKGVAMTNLAVIFKKLGKDVTGSDLSEEFITDSILRNFGITFQLDFDPKKLPNNIDLVVYSAAHQGDRNPQVIEAKKRGIKIRSQAEILGELIKKFNLKVAVCGSHGKTTTSSLLSYALIKLGAKPSYLVGAPMFNSYPGGDFNSRDYFVIEADEYGVNPPYDLTPKFHYLNPDYILCTNIDYDHPDVYPNLEVTRKAFLKFFDKKKLILCLDDKPIVQSINRLESKQIVTYGFNKLADLRILTYQHKQSGSEFHLALNKKSLGTFQIGLFGEKNISNTAGAILTLLQLGFSGKEIKKAIRNFTGAKRRFELINEEKGTYLYDDYAHHPNEIAATINAAKSHFPKHRIVIIFQPHTYSRTQALLNEFARSLSLADKVFVLPIFASARENPKNFKIDSRDIANLNPERITYAKTKRSLLELLSSNLYSQDVIFTMGAGNVYKLKNDIIEIISKK</sequence>
<keyword evidence="9" id="KW-0133">Cell shape</keyword>
<dbReference type="InterPro" id="IPR005758">
    <property type="entry name" value="UDP-N-AcMur_Ala_ligase_MurC"/>
</dbReference>